<name>F4S767_MELLP</name>
<sequence length="658" mass="75304">MYVLTKHDDSLSLTSPSLTNYLESKLTRSTKILKRVDSVAEGLTETLNRVDNVARVADWVVSLQGDRIRPENPFDQQVIRMKIKPQTQESQESLIKLTGEAESVYHTVHGKSGNTFFVIFFIVRNLTNQLVSLKRCCTKNPIPSTHRFLVAGRICKPSMVESFLLTSSSLYDLVVMSSNQSNLYSDPPIDSLSSARSLRIIHDTDVVGILSKKEMLVIQSLVRRHARVLMCCQTNASAIPPSLSEAELRGFIERFPAGDPLPHGTSVALIDVTDFFKTGVHMNDIGFVETEDDLKRWGLRRFSFDWDANIEDRVNASLCELFWISFYCAIQSEYYRFTINPHVLSRAYVLPVLSAHFRHLRSMYHTQCNNQDVINYHFKIEEKQNAWKDYSDYLIKSGAPEGIVSIFQPRNFWVMGDRTNVRVSVGNRVVEEVHVIIPRWWSEETLRLMEVIEKHLQSRANSHHHFPGSGRTPRRYVASSSMDYGFIPRHLPADMYSKELKESLPPSELWDLKMKPNVLPSINRMERIFAAHELDFFNPNHDLAQDEYYTSDDDLSTDELEESDNEGALVISRPDTELKQLERSLQSQISKLQDEFKNANAVLSGFQGEVLNLMPARLAELEEARVDIGKINEKLRFYEKELESAPKQSTSSATNQDS</sequence>
<dbReference type="HOGENOM" id="CLU_027439_1_0_1"/>
<accession>F4S767</accession>
<dbReference type="Proteomes" id="UP000001072">
    <property type="component" value="Unassembled WGS sequence"/>
</dbReference>
<evidence type="ECO:0000313" key="2">
    <source>
        <dbReference type="EMBL" id="EGF99522.1"/>
    </source>
</evidence>
<gene>
    <name evidence="2" type="ORF">MELLADRAFT_68545</name>
</gene>
<dbReference type="InParanoid" id="F4S767"/>
<protein>
    <submittedName>
        <fullName evidence="2">Uncharacterized protein</fullName>
    </submittedName>
</protein>
<proteinExistence type="predicted"/>
<keyword evidence="1" id="KW-0175">Coiled coil</keyword>
<dbReference type="GeneID" id="18931055"/>
<dbReference type="KEGG" id="mlr:MELLADRAFT_68545"/>
<keyword evidence="3" id="KW-1185">Reference proteome</keyword>
<feature type="coiled-coil region" evidence="1">
    <location>
        <begin position="578"/>
        <end position="641"/>
    </location>
</feature>
<dbReference type="VEuPathDB" id="FungiDB:MELLADRAFT_68545"/>
<organism evidence="3">
    <name type="scientific">Melampsora larici-populina (strain 98AG31 / pathotype 3-4-7)</name>
    <name type="common">Poplar leaf rust fungus</name>
    <dbReference type="NCBI Taxonomy" id="747676"/>
    <lineage>
        <taxon>Eukaryota</taxon>
        <taxon>Fungi</taxon>
        <taxon>Dikarya</taxon>
        <taxon>Basidiomycota</taxon>
        <taxon>Pucciniomycotina</taxon>
        <taxon>Pucciniomycetes</taxon>
        <taxon>Pucciniales</taxon>
        <taxon>Melampsoraceae</taxon>
        <taxon>Melampsora</taxon>
    </lineage>
</organism>
<evidence type="ECO:0000313" key="3">
    <source>
        <dbReference type="Proteomes" id="UP000001072"/>
    </source>
</evidence>
<dbReference type="AlphaFoldDB" id="F4S767"/>
<dbReference type="RefSeq" id="XP_007417214.1">
    <property type="nucleotide sequence ID" value="XM_007417152.1"/>
</dbReference>
<evidence type="ECO:0000256" key="1">
    <source>
        <dbReference type="SAM" id="Coils"/>
    </source>
</evidence>
<reference evidence="3" key="1">
    <citation type="journal article" date="2011" name="Proc. Natl. Acad. Sci. U.S.A.">
        <title>Obligate biotrophy features unraveled by the genomic analysis of rust fungi.</title>
        <authorList>
            <person name="Duplessis S."/>
            <person name="Cuomo C.A."/>
            <person name="Lin Y.-C."/>
            <person name="Aerts A."/>
            <person name="Tisserant E."/>
            <person name="Veneault-Fourrey C."/>
            <person name="Joly D.L."/>
            <person name="Hacquard S."/>
            <person name="Amselem J."/>
            <person name="Cantarel B.L."/>
            <person name="Chiu R."/>
            <person name="Coutinho P.M."/>
            <person name="Feau N."/>
            <person name="Field M."/>
            <person name="Frey P."/>
            <person name="Gelhaye E."/>
            <person name="Goldberg J."/>
            <person name="Grabherr M.G."/>
            <person name="Kodira C.D."/>
            <person name="Kohler A."/>
            <person name="Kuees U."/>
            <person name="Lindquist E.A."/>
            <person name="Lucas S.M."/>
            <person name="Mago R."/>
            <person name="Mauceli E."/>
            <person name="Morin E."/>
            <person name="Murat C."/>
            <person name="Pangilinan J.L."/>
            <person name="Park R."/>
            <person name="Pearson M."/>
            <person name="Quesneville H."/>
            <person name="Rouhier N."/>
            <person name="Sakthikumar S."/>
            <person name="Salamov A.A."/>
            <person name="Schmutz J."/>
            <person name="Selles B."/>
            <person name="Shapiro H."/>
            <person name="Tanguay P."/>
            <person name="Tuskan G.A."/>
            <person name="Henrissat B."/>
            <person name="Van de Peer Y."/>
            <person name="Rouze P."/>
            <person name="Ellis J.G."/>
            <person name="Dodds P.N."/>
            <person name="Schein J.E."/>
            <person name="Zhong S."/>
            <person name="Hamelin R.C."/>
            <person name="Grigoriev I.V."/>
            <person name="Szabo L.J."/>
            <person name="Martin F."/>
        </authorList>
    </citation>
    <scope>NUCLEOTIDE SEQUENCE [LARGE SCALE GENOMIC DNA]</scope>
    <source>
        <strain evidence="3">98AG31 / pathotype 3-4-7</strain>
    </source>
</reference>
<dbReference type="EMBL" id="GL883158">
    <property type="protein sequence ID" value="EGF99522.1"/>
    <property type="molecule type" value="Genomic_DNA"/>
</dbReference>